<protein>
    <recommendedName>
        <fullName evidence="3">DUF1444 family protein</fullName>
    </recommendedName>
</protein>
<reference evidence="1 2" key="1">
    <citation type="submission" date="2019-08" db="EMBL/GenBank/DDBJ databases">
        <title>In-depth cultivation of the pig gut microbiome towards novel bacterial diversity and tailored functional studies.</title>
        <authorList>
            <person name="Wylensek D."/>
            <person name="Hitch T.C.A."/>
            <person name="Clavel T."/>
        </authorList>
    </citation>
    <scope>NUCLEOTIDE SEQUENCE [LARGE SCALE GENOMIC DNA]</scope>
    <source>
        <strain evidence="1 2">WCA-389-WT-23B</strain>
    </source>
</reference>
<name>A0A6N7W7V0_9FIRM</name>
<dbReference type="RefSeq" id="WP_154467689.1">
    <property type="nucleotide sequence ID" value="NZ_VUMI01000062.1"/>
</dbReference>
<proteinExistence type="predicted"/>
<dbReference type="EMBL" id="VUMI01000062">
    <property type="protein sequence ID" value="MSS91326.1"/>
    <property type="molecule type" value="Genomic_DNA"/>
</dbReference>
<accession>A0A6N7W7V0</accession>
<dbReference type="AlphaFoldDB" id="A0A6N7W7V0"/>
<dbReference type="InterPro" id="IPR043743">
    <property type="entry name" value="DUF5688"/>
</dbReference>
<dbReference type="Pfam" id="PF18941">
    <property type="entry name" value="DUF5688"/>
    <property type="match status" value="1"/>
</dbReference>
<evidence type="ECO:0000313" key="1">
    <source>
        <dbReference type="EMBL" id="MSS91326.1"/>
    </source>
</evidence>
<gene>
    <name evidence="1" type="ORF">FYJ45_24745</name>
</gene>
<evidence type="ECO:0000313" key="2">
    <source>
        <dbReference type="Proteomes" id="UP000436047"/>
    </source>
</evidence>
<comment type="caution">
    <text evidence="1">The sequence shown here is derived from an EMBL/GenBank/DDBJ whole genome shotgun (WGS) entry which is preliminary data.</text>
</comment>
<dbReference type="Proteomes" id="UP000436047">
    <property type="component" value="Unassembled WGS sequence"/>
</dbReference>
<sequence>MQFDEFKKYVADNIKAYLPQEYEGAEVSVRQATKNNDISLSALCIVGEHKTTPSIYLEQFYVHHLFGMPMGDVMEYIADTYLNSLRPDINITAEDFAYERVKDSIGVSVCNAARNRKLLQDVPHEIKEDFALTYHVKVSLGEDGEGVIQIQNSHLDMWGIDENTLRETAWHNMEQHFPYQLSDVHDMVEAEFDVSKLPEYGRNATMYMLSNPERFYGAAYMFDSKAMSEIAKKFGTDMLVIPLSVHECVLLKNDEIKDVDELKELVEYIYKTRIRPEHVLTADIYLFDCQEQTLSKLDDMQGQDMGMTQQM</sequence>
<evidence type="ECO:0008006" key="3">
    <source>
        <dbReference type="Google" id="ProtNLM"/>
    </source>
</evidence>
<organism evidence="1 2">
    <name type="scientific">Eisenbergiella porci</name>
    <dbReference type="NCBI Taxonomy" id="2652274"/>
    <lineage>
        <taxon>Bacteria</taxon>
        <taxon>Bacillati</taxon>
        <taxon>Bacillota</taxon>
        <taxon>Clostridia</taxon>
        <taxon>Lachnospirales</taxon>
        <taxon>Lachnospiraceae</taxon>
        <taxon>Eisenbergiella</taxon>
    </lineage>
</organism>
<keyword evidence="2" id="KW-1185">Reference proteome</keyword>
<dbReference type="GeneID" id="86056217"/>